<reference evidence="1 2" key="1">
    <citation type="submission" date="2019-03" db="EMBL/GenBank/DDBJ databases">
        <title>Lake Tanganyika Metagenome-Assembled Genomes (MAGs).</title>
        <authorList>
            <person name="Tran P."/>
        </authorList>
    </citation>
    <scope>NUCLEOTIDE SEQUENCE [LARGE SCALE GENOMIC DNA]</scope>
    <source>
        <strain evidence="1">K_DeepCast_65m_m2_236</strain>
    </source>
</reference>
<comment type="caution">
    <text evidence="1">The sequence shown here is derived from an EMBL/GenBank/DDBJ whole genome shotgun (WGS) entry which is preliminary data.</text>
</comment>
<dbReference type="EMBL" id="VGJX01000840">
    <property type="protein sequence ID" value="MBM3276056.1"/>
    <property type="molecule type" value="Genomic_DNA"/>
</dbReference>
<evidence type="ECO:0000313" key="1">
    <source>
        <dbReference type="EMBL" id="MBM3276056.1"/>
    </source>
</evidence>
<dbReference type="AlphaFoldDB" id="A0A937X4S1"/>
<dbReference type="PANTHER" id="PTHR41695">
    <property type="entry name" value="1,4-ALPHA-GLUCAN BRANCHING ENZYME RV3031-RELATED"/>
    <property type="match status" value="1"/>
</dbReference>
<name>A0A937X4S1_9BACT</name>
<organism evidence="1 2">
    <name type="scientific">Candidatus Tanganyikabacteria bacterium</name>
    <dbReference type="NCBI Taxonomy" id="2961651"/>
    <lineage>
        <taxon>Bacteria</taxon>
        <taxon>Bacillati</taxon>
        <taxon>Candidatus Sericytochromatia</taxon>
        <taxon>Candidatus Tanganyikabacteria</taxon>
    </lineage>
</organism>
<dbReference type="Proteomes" id="UP000703893">
    <property type="component" value="Unassembled WGS sequence"/>
</dbReference>
<dbReference type="GO" id="GO:0030979">
    <property type="term" value="P:alpha-glucan biosynthetic process"/>
    <property type="evidence" value="ECO:0007669"/>
    <property type="project" value="InterPro"/>
</dbReference>
<feature type="non-terminal residue" evidence="1">
    <location>
        <position position="152"/>
    </location>
</feature>
<dbReference type="PANTHER" id="PTHR41695:SF1">
    <property type="entry name" value="1,4-ALPHA-GLUCAN BRANCHING ENZYME TK1436"/>
    <property type="match status" value="1"/>
</dbReference>
<gene>
    <name evidence="1" type="ORF">FJZ00_12965</name>
</gene>
<protein>
    <recommendedName>
        <fullName evidence="3">Glycoside hydrolase family 57 N-terminal domain-containing protein</fullName>
    </recommendedName>
</protein>
<proteinExistence type="predicted"/>
<evidence type="ECO:0000313" key="2">
    <source>
        <dbReference type="Proteomes" id="UP000703893"/>
    </source>
</evidence>
<sequence length="152" mass="16898">MPVGSLCIVIQLHVPYVRRAGMWPYGEYQLYEAMADAFIPLLDAIADLHAEGLAPRFTLALSPLVADQLADLLLRTGFEEYVLRRIRQADDDAASGGPDLVAAARRQKERDLALLESWVTRHKRDIVRTIRHLEREGAIEAIGMPATAAILP</sequence>
<dbReference type="GO" id="GO:0003844">
    <property type="term" value="F:1,4-alpha-glucan branching enzyme activity"/>
    <property type="evidence" value="ECO:0007669"/>
    <property type="project" value="InterPro"/>
</dbReference>
<accession>A0A937X4S1</accession>
<dbReference type="InterPro" id="IPR011330">
    <property type="entry name" value="Glyco_hydro/deAcase_b/a-brl"/>
</dbReference>
<evidence type="ECO:0008006" key="3">
    <source>
        <dbReference type="Google" id="ProtNLM"/>
    </source>
</evidence>
<dbReference type="Gene3D" id="3.20.110.10">
    <property type="entry name" value="Glycoside hydrolase 38, N terminal domain"/>
    <property type="match status" value="1"/>
</dbReference>
<dbReference type="GO" id="GO:0005576">
    <property type="term" value="C:extracellular region"/>
    <property type="evidence" value="ECO:0007669"/>
    <property type="project" value="TreeGrafter"/>
</dbReference>
<dbReference type="InterPro" id="IPR040042">
    <property type="entry name" value="Branching_enz_MT3115-like"/>
</dbReference>
<dbReference type="InterPro" id="IPR027291">
    <property type="entry name" value="Glyco_hydro_38_N_sf"/>
</dbReference>
<dbReference type="SUPFAM" id="SSF88713">
    <property type="entry name" value="Glycoside hydrolase/deacetylase"/>
    <property type="match status" value="1"/>
</dbReference>